<dbReference type="AlphaFoldDB" id="K5UV70"/>
<proteinExistence type="predicted"/>
<sequence>MLWPLVLSSSRSVVAPKLTRGHGQHATAPAPPHPFQQLPQELIDQIIDKLCKNIPTLKSCSLTCRRWLPRSSAHLFASYAIPPLPND</sequence>
<name>K5UV70_PHACS</name>
<feature type="non-terminal residue" evidence="1">
    <location>
        <position position="87"/>
    </location>
</feature>
<dbReference type="GeneID" id="18921003"/>
<dbReference type="InParanoid" id="K5UV70"/>
<dbReference type="SUPFAM" id="SSF81383">
    <property type="entry name" value="F-box domain"/>
    <property type="match status" value="1"/>
</dbReference>
<dbReference type="KEGG" id="pco:PHACADRAFT_98186"/>
<evidence type="ECO:0000313" key="2">
    <source>
        <dbReference type="Proteomes" id="UP000008370"/>
    </source>
</evidence>
<dbReference type="Proteomes" id="UP000008370">
    <property type="component" value="Unassembled WGS sequence"/>
</dbReference>
<organism evidence="1 2">
    <name type="scientific">Phanerochaete carnosa (strain HHB-10118-sp)</name>
    <name type="common">White-rot fungus</name>
    <name type="synonym">Peniophora carnosa</name>
    <dbReference type="NCBI Taxonomy" id="650164"/>
    <lineage>
        <taxon>Eukaryota</taxon>
        <taxon>Fungi</taxon>
        <taxon>Dikarya</taxon>
        <taxon>Basidiomycota</taxon>
        <taxon>Agaricomycotina</taxon>
        <taxon>Agaricomycetes</taxon>
        <taxon>Polyporales</taxon>
        <taxon>Phanerochaetaceae</taxon>
        <taxon>Phanerochaete</taxon>
    </lineage>
</organism>
<protein>
    <recommendedName>
        <fullName evidence="3">F-box domain-containing protein</fullName>
    </recommendedName>
</protein>
<dbReference type="OrthoDB" id="2798901at2759"/>
<accession>K5UV70</accession>
<reference evidence="1 2" key="1">
    <citation type="journal article" date="2012" name="BMC Genomics">
        <title>Comparative genomics of the white-rot fungi, Phanerochaete carnosa and P. chrysosporium, to elucidate the genetic basis of the distinct wood types they colonize.</title>
        <authorList>
            <person name="Suzuki H."/>
            <person name="MacDonald J."/>
            <person name="Syed K."/>
            <person name="Salamov A."/>
            <person name="Hori C."/>
            <person name="Aerts A."/>
            <person name="Henrissat B."/>
            <person name="Wiebenga A."/>
            <person name="vanKuyk P.A."/>
            <person name="Barry K."/>
            <person name="Lindquist E."/>
            <person name="LaButti K."/>
            <person name="Lapidus A."/>
            <person name="Lucas S."/>
            <person name="Coutinho P."/>
            <person name="Gong Y."/>
            <person name="Samejima M."/>
            <person name="Mahadevan R."/>
            <person name="Abou-Zaid M."/>
            <person name="de Vries R.P."/>
            <person name="Igarashi K."/>
            <person name="Yadav J.S."/>
            <person name="Grigoriev I.V."/>
            <person name="Master E.R."/>
        </authorList>
    </citation>
    <scope>NUCLEOTIDE SEQUENCE [LARGE SCALE GENOMIC DNA]</scope>
    <source>
        <strain evidence="1 2">HHB-10118-sp</strain>
    </source>
</reference>
<dbReference type="RefSeq" id="XP_007396598.1">
    <property type="nucleotide sequence ID" value="XM_007396536.1"/>
</dbReference>
<dbReference type="InterPro" id="IPR036047">
    <property type="entry name" value="F-box-like_dom_sf"/>
</dbReference>
<evidence type="ECO:0008006" key="3">
    <source>
        <dbReference type="Google" id="ProtNLM"/>
    </source>
</evidence>
<dbReference type="HOGENOM" id="CLU_2489450_0_0_1"/>
<dbReference type="EMBL" id="JH930473">
    <property type="protein sequence ID" value="EKM53886.1"/>
    <property type="molecule type" value="Genomic_DNA"/>
</dbReference>
<keyword evidence="2" id="KW-1185">Reference proteome</keyword>
<gene>
    <name evidence="1" type="ORF">PHACADRAFT_98186</name>
</gene>
<evidence type="ECO:0000313" key="1">
    <source>
        <dbReference type="EMBL" id="EKM53886.1"/>
    </source>
</evidence>